<evidence type="ECO:0000313" key="1">
    <source>
        <dbReference type="EMBL" id="MBB2891505.1"/>
    </source>
</evidence>
<evidence type="ECO:0000313" key="2">
    <source>
        <dbReference type="Proteomes" id="UP000559182"/>
    </source>
</evidence>
<name>A0A839N8G9_9MICO</name>
<dbReference type="AlphaFoldDB" id="A0A839N8G9"/>
<organism evidence="1 2">
    <name type="scientific">Flexivirga oryzae</name>
    <dbReference type="NCBI Taxonomy" id="1794944"/>
    <lineage>
        <taxon>Bacteria</taxon>
        <taxon>Bacillati</taxon>
        <taxon>Actinomycetota</taxon>
        <taxon>Actinomycetes</taxon>
        <taxon>Micrococcales</taxon>
        <taxon>Dermacoccaceae</taxon>
        <taxon>Flexivirga</taxon>
    </lineage>
</organism>
<dbReference type="EMBL" id="JACHVQ010000001">
    <property type="protein sequence ID" value="MBB2891505.1"/>
    <property type="molecule type" value="Genomic_DNA"/>
</dbReference>
<proteinExistence type="predicted"/>
<reference evidence="1 2" key="1">
    <citation type="submission" date="2020-08" db="EMBL/GenBank/DDBJ databases">
        <title>Sequencing the genomes of 1000 actinobacteria strains.</title>
        <authorList>
            <person name="Klenk H.-P."/>
        </authorList>
    </citation>
    <scope>NUCLEOTIDE SEQUENCE [LARGE SCALE GENOMIC DNA]</scope>
    <source>
        <strain evidence="1 2">DSM 105369</strain>
    </source>
</reference>
<dbReference type="Proteomes" id="UP000559182">
    <property type="component" value="Unassembled WGS sequence"/>
</dbReference>
<keyword evidence="2" id="KW-1185">Reference proteome</keyword>
<accession>A0A839N8G9</accession>
<protein>
    <submittedName>
        <fullName evidence="1">Uncharacterized protein</fullName>
    </submittedName>
</protein>
<gene>
    <name evidence="1" type="ORF">FHU39_001489</name>
</gene>
<sequence>MSDDQKPTNIRPAAQVPLSSDLVERLGEAAHDYAEALWSVAQHRDADADQMASLITEANDRFGVRFPEPVIDKLQEIFRNSGGFVTIISEEHVLAGAISDDVDALDAPHAANAADESTDLPG</sequence>
<dbReference type="RefSeq" id="WP_183319766.1">
    <property type="nucleotide sequence ID" value="NZ_JACHVQ010000001.1"/>
</dbReference>
<comment type="caution">
    <text evidence="1">The sequence shown here is derived from an EMBL/GenBank/DDBJ whole genome shotgun (WGS) entry which is preliminary data.</text>
</comment>